<evidence type="ECO:0000256" key="4">
    <source>
        <dbReference type="SAM" id="MobiDB-lite"/>
    </source>
</evidence>
<keyword evidence="2" id="KW-0677">Repeat</keyword>
<feature type="domain" description="EF-hand" evidence="5">
    <location>
        <begin position="1"/>
        <end position="32"/>
    </location>
</feature>
<sequence length="215" mass="23711">MLDLCYKAFDRDNDGVVDDAEWTRGLSAMIRGSLEELVEFVYFVYDMNGDRSLAREELYHCLRGCMHPGYGIDADELEECEREIVEIAMKKLDVDRDGQITFPDFQNAVITDPLLLQACGPCLPSPKSTASFLALITLKYRSYTGVWAVQWNQAVEGHHSKRKSHVARARSHSFIRSSISTASTLASLAQSKMAMKGGGGASSPLTIKDAAAAKP</sequence>
<evidence type="ECO:0000256" key="3">
    <source>
        <dbReference type="ARBA" id="ARBA00022837"/>
    </source>
</evidence>
<dbReference type="SMART" id="SM00054">
    <property type="entry name" value="EFh"/>
    <property type="match status" value="2"/>
</dbReference>
<dbReference type="CDD" id="cd00051">
    <property type="entry name" value="EFh"/>
    <property type="match status" value="1"/>
</dbReference>
<keyword evidence="3" id="KW-0106">Calcium</keyword>
<feature type="domain" description="EF-hand" evidence="5">
    <location>
        <begin position="80"/>
        <end position="115"/>
    </location>
</feature>
<dbReference type="InterPro" id="IPR018247">
    <property type="entry name" value="EF_Hand_1_Ca_BS"/>
</dbReference>
<protein>
    <submittedName>
        <fullName evidence="6">EF-hand calcium-binding domain-containing protein 1</fullName>
    </submittedName>
</protein>
<gene>
    <name evidence="6" type="ORF">Fcan01_22325</name>
</gene>
<dbReference type="Proteomes" id="UP000198287">
    <property type="component" value="Unassembled WGS sequence"/>
</dbReference>
<keyword evidence="1" id="KW-0479">Metal-binding</keyword>
<dbReference type="OrthoDB" id="191686at2759"/>
<proteinExistence type="predicted"/>
<dbReference type="SUPFAM" id="SSF47473">
    <property type="entry name" value="EF-hand"/>
    <property type="match status" value="1"/>
</dbReference>
<dbReference type="Pfam" id="PF13202">
    <property type="entry name" value="EF-hand_5"/>
    <property type="match status" value="1"/>
</dbReference>
<dbReference type="AlphaFoldDB" id="A0A226DDN3"/>
<dbReference type="EMBL" id="LNIX01000024">
    <property type="protein sequence ID" value="OXA42827.1"/>
    <property type="molecule type" value="Genomic_DNA"/>
</dbReference>
<dbReference type="PRINTS" id="PR00450">
    <property type="entry name" value="RECOVERIN"/>
</dbReference>
<dbReference type="PROSITE" id="PS00018">
    <property type="entry name" value="EF_HAND_1"/>
    <property type="match status" value="3"/>
</dbReference>
<dbReference type="PANTHER" id="PTHR23055:SF60">
    <property type="entry name" value="CALAXIN"/>
    <property type="match status" value="1"/>
</dbReference>
<evidence type="ECO:0000313" key="7">
    <source>
        <dbReference type="Proteomes" id="UP000198287"/>
    </source>
</evidence>
<dbReference type="InterPro" id="IPR011992">
    <property type="entry name" value="EF-hand-dom_pair"/>
</dbReference>
<keyword evidence="7" id="KW-1185">Reference proteome</keyword>
<comment type="caution">
    <text evidence="6">The sequence shown here is derived from an EMBL/GenBank/DDBJ whole genome shotgun (WGS) entry which is preliminary data.</text>
</comment>
<accession>A0A226DDN3</accession>
<dbReference type="Gene3D" id="1.10.238.10">
    <property type="entry name" value="EF-hand"/>
    <property type="match status" value="1"/>
</dbReference>
<dbReference type="InterPro" id="IPR028846">
    <property type="entry name" value="Recoverin"/>
</dbReference>
<dbReference type="PROSITE" id="PS50222">
    <property type="entry name" value="EF_HAND_2"/>
    <property type="match status" value="2"/>
</dbReference>
<dbReference type="GO" id="GO:0005509">
    <property type="term" value="F:calcium ion binding"/>
    <property type="evidence" value="ECO:0007669"/>
    <property type="project" value="InterPro"/>
</dbReference>
<name>A0A226DDN3_FOLCA</name>
<dbReference type="STRING" id="158441.A0A226DDN3"/>
<dbReference type="PANTHER" id="PTHR23055">
    <property type="entry name" value="CALCIUM BINDING PROTEINS"/>
    <property type="match status" value="1"/>
</dbReference>
<reference evidence="6 7" key="1">
    <citation type="submission" date="2015-12" db="EMBL/GenBank/DDBJ databases">
        <title>The genome of Folsomia candida.</title>
        <authorList>
            <person name="Faddeeva A."/>
            <person name="Derks M.F."/>
            <person name="Anvar Y."/>
            <person name="Smit S."/>
            <person name="Van Straalen N."/>
            <person name="Roelofs D."/>
        </authorList>
    </citation>
    <scope>NUCLEOTIDE SEQUENCE [LARGE SCALE GENOMIC DNA]</scope>
    <source>
        <strain evidence="6 7">VU population</strain>
        <tissue evidence="6">Whole body</tissue>
    </source>
</reference>
<evidence type="ECO:0000256" key="2">
    <source>
        <dbReference type="ARBA" id="ARBA00022737"/>
    </source>
</evidence>
<dbReference type="Pfam" id="PF13499">
    <property type="entry name" value="EF-hand_7"/>
    <property type="match status" value="1"/>
</dbReference>
<evidence type="ECO:0000259" key="5">
    <source>
        <dbReference type="PROSITE" id="PS50222"/>
    </source>
</evidence>
<evidence type="ECO:0000313" key="6">
    <source>
        <dbReference type="EMBL" id="OXA42827.1"/>
    </source>
</evidence>
<feature type="region of interest" description="Disordered" evidence="4">
    <location>
        <begin position="196"/>
        <end position="215"/>
    </location>
</feature>
<evidence type="ECO:0000256" key="1">
    <source>
        <dbReference type="ARBA" id="ARBA00022723"/>
    </source>
</evidence>
<organism evidence="6 7">
    <name type="scientific">Folsomia candida</name>
    <name type="common">Springtail</name>
    <dbReference type="NCBI Taxonomy" id="158441"/>
    <lineage>
        <taxon>Eukaryota</taxon>
        <taxon>Metazoa</taxon>
        <taxon>Ecdysozoa</taxon>
        <taxon>Arthropoda</taxon>
        <taxon>Hexapoda</taxon>
        <taxon>Collembola</taxon>
        <taxon>Entomobryomorpha</taxon>
        <taxon>Isotomoidea</taxon>
        <taxon>Isotomidae</taxon>
        <taxon>Proisotominae</taxon>
        <taxon>Folsomia</taxon>
    </lineage>
</organism>
<dbReference type="InterPro" id="IPR002048">
    <property type="entry name" value="EF_hand_dom"/>
</dbReference>